<dbReference type="EMBL" id="CP111016">
    <property type="protein sequence ID" value="WAR04990.1"/>
    <property type="molecule type" value="Genomic_DNA"/>
</dbReference>
<dbReference type="Gene3D" id="3.30.40.10">
    <property type="entry name" value="Zinc/RING finger domain, C3HC4 (zinc finger)"/>
    <property type="match status" value="1"/>
</dbReference>
<feature type="domain" description="SP-RING-type" evidence="7">
    <location>
        <begin position="442"/>
        <end position="526"/>
    </location>
</feature>
<feature type="non-terminal residue" evidence="8">
    <location>
        <position position="1"/>
    </location>
</feature>
<dbReference type="PROSITE" id="PS51044">
    <property type="entry name" value="ZF_SP_RING"/>
    <property type="match status" value="1"/>
</dbReference>
<dbReference type="InterPro" id="IPR013087">
    <property type="entry name" value="Znf_C2H2_type"/>
</dbReference>
<dbReference type="PANTHER" id="PTHR10782:SF4">
    <property type="entry name" value="TONALLI, ISOFORM E"/>
    <property type="match status" value="1"/>
</dbReference>
<dbReference type="Pfam" id="PF02891">
    <property type="entry name" value="zf-MIZ"/>
    <property type="match status" value="1"/>
</dbReference>
<protein>
    <submittedName>
        <fullName evidence="8">PIAS2-like protein</fullName>
    </submittedName>
</protein>
<dbReference type="PANTHER" id="PTHR10782">
    <property type="entry name" value="ZINC FINGER MIZ DOMAIN-CONTAINING PROTEIN"/>
    <property type="match status" value="1"/>
</dbReference>
<dbReference type="Proteomes" id="UP001164746">
    <property type="component" value="Chromosome 5"/>
</dbReference>
<proteinExistence type="predicted"/>
<dbReference type="InterPro" id="IPR003961">
    <property type="entry name" value="FN3_dom"/>
</dbReference>
<keyword evidence="2 4" id="KW-0863">Zinc-finger</keyword>
<dbReference type="InterPro" id="IPR013083">
    <property type="entry name" value="Znf_RING/FYVE/PHD"/>
</dbReference>
<evidence type="ECO:0000256" key="4">
    <source>
        <dbReference type="PROSITE-ProRule" id="PRU00452"/>
    </source>
</evidence>
<feature type="compositionally biased region" description="Polar residues" evidence="5">
    <location>
        <begin position="538"/>
        <end position="547"/>
    </location>
</feature>
<feature type="domain" description="C2H2-type" evidence="6">
    <location>
        <begin position="33"/>
        <end position="65"/>
    </location>
</feature>
<dbReference type="SUPFAM" id="SSF49265">
    <property type="entry name" value="Fibronectin type III"/>
    <property type="match status" value="1"/>
</dbReference>
<dbReference type="CDD" id="cd00063">
    <property type="entry name" value="FN3"/>
    <property type="match status" value="1"/>
</dbReference>
<dbReference type="InterPro" id="IPR036116">
    <property type="entry name" value="FN3_sf"/>
</dbReference>
<reference evidence="8" key="1">
    <citation type="submission" date="2022-11" db="EMBL/GenBank/DDBJ databases">
        <title>Centuries of genome instability and evolution in soft-shell clam transmissible cancer (bioRxiv).</title>
        <authorList>
            <person name="Hart S.F.M."/>
            <person name="Yonemitsu M.A."/>
            <person name="Giersch R.M."/>
            <person name="Beal B.F."/>
            <person name="Arriagada G."/>
            <person name="Davis B.W."/>
            <person name="Ostrander E.A."/>
            <person name="Goff S.P."/>
            <person name="Metzger M.J."/>
        </authorList>
    </citation>
    <scope>NUCLEOTIDE SEQUENCE</scope>
    <source>
        <strain evidence="8">MELC-2E11</strain>
        <tissue evidence="8">Siphon/mantle</tissue>
    </source>
</reference>
<keyword evidence="9" id="KW-1185">Reference proteome</keyword>
<evidence type="ECO:0000256" key="1">
    <source>
        <dbReference type="ARBA" id="ARBA00022723"/>
    </source>
</evidence>
<evidence type="ECO:0000313" key="8">
    <source>
        <dbReference type="EMBL" id="WAR04990.1"/>
    </source>
</evidence>
<keyword evidence="3" id="KW-0862">Zinc</keyword>
<feature type="region of interest" description="Disordered" evidence="5">
    <location>
        <begin position="538"/>
        <end position="566"/>
    </location>
</feature>
<evidence type="ECO:0000256" key="3">
    <source>
        <dbReference type="ARBA" id="ARBA00022833"/>
    </source>
</evidence>
<sequence length="843" mass="95804">MSHTSSWKPLPAGKIKWGDMQWHKDVVGTRQKSTCEQCGKSFKSLEDLAIHQSIEKGHLNSMKKPTSVEVKAAKKSCIQLSWSVSALEEKHVSKYHIQSRSSQRSNGVWSNLGMVHPQMATFHINTALLAAMCNPTTQIGIVAVNEKQQYGIRYVIQFQRTELKIKKRRINVYEYKLEGMPWKKLDWDTDNDQSIELAKYLFTKPHTDDIGTPQNLTAYMNVKHNIVVSWFPPLEKKNEKTRQLSTEESSFTGYSVYYSKVDSNVWSWIKSLGKDARCTVISHNKIPRPSEYLVGLTANIGLHMGPMVVMCFHNWQPGVLVFQNKCCKICQKSTRGKMTISRNDGRMMVSEEDKVTKGNVKFKQLDRKDVFLSANHFYQSYEELAKGDTFSDGKALHMYVFLSVALWDNLQNALDDQGRPIHRVFVRCTMEPQPRYTVCVDIARKLGIKATVRHLLKEKISQRRLEAPCKGDRCRHLQCMEVGTLIQLNETKKERLCLLCKEPYTSLCIDGLFLEILRTVPSSVTEIEFNPEGEWKPVTNTAESGPSVSIDDDAGKLTEDKQGEKVNGDECIQNEYEYESGVNSGWFFSQYGLEMDDDDIELININAGNTTSEMEAIERNRVVLMDETNGMIMIEDQNTGRSVNLHEMVPLDSNKITEECSNINDPRNQDVMNMGSNLHRVSSFSNKLSIEGPVAMDTSRDGIDVERESPCGVVMGLCDKLLSKRSHQNNRQHGNTTDTNEDNLANVPNERQSIAQGHCLSEVRRASVFDSCSATLEQYTDMTSDITGLDLNSDNSSNIEECQEQGAELVLENNFKEKKVIEIDDDDEEDDFDFFKHWGSVDL</sequence>
<evidence type="ECO:0000256" key="5">
    <source>
        <dbReference type="SAM" id="MobiDB-lite"/>
    </source>
</evidence>
<feature type="compositionally biased region" description="Basic and acidic residues" evidence="5">
    <location>
        <begin position="553"/>
        <end position="566"/>
    </location>
</feature>
<dbReference type="InterPro" id="IPR004181">
    <property type="entry name" value="Znf_MIZ"/>
</dbReference>
<gene>
    <name evidence="8" type="ORF">MAR_020359</name>
</gene>
<organism evidence="8 9">
    <name type="scientific">Mya arenaria</name>
    <name type="common">Soft-shell clam</name>
    <dbReference type="NCBI Taxonomy" id="6604"/>
    <lineage>
        <taxon>Eukaryota</taxon>
        <taxon>Metazoa</taxon>
        <taxon>Spiralia</taxon>
        <taxon>Lophotrochozoa</taxon>
        <taxon>Mollusca</taxon>
        <taxon>Bivalvia</taxon>
        <taxon>Autobranchia</taxon>
        <taxon>Heteroconchia</taxon>
        <taxon>Euheterodonta</taxon>
        <taxon>Imparidentia</taxon>
        <taxon>Neoheterodontei</taxon>
        <taxon>Myida</taxon>
        <taxon>Myoidea</taxon>
        <taxon>Myidae</taxon>
        <taxon>Mya</taxon>
    </lineage>
</organism>
<accession>A0ABY7E7P2</accession>
<evidence type="ECO:0000313" key="9">
    <source>
        <dbReference type="Proteomes" id="UP001164746"/>
    </source>
</evidence>
<evidence type="ECO:0000259" key="7">
    <source>
        <dbReference type="PROSITE" id="PS51044"/>
    </source>
</evidence>
<evidence type="ECO:0000256" key="2">
    <source>
        <dbReference type="ARBA" id="ARBA00022771"/>
    </source>
</evidence>
<dbReference type="PROSITE" id="PS50157">
    <property type="entry name" value="ZINC_FINGER_C2H2_2"/>
    <property type="match status" value="1"/>
</dbReference>
<evidence type="ECO:0000259" key="6">
    <source>
        <dbReference type="PROSITE" id="PS50157"/>
    </source>
</evidence>
<name>A0ABY7E7P2_MYAAR</name>
<keyword evidence="1" id="KW-0479">Metal-binding</keyword>